<reference evidence="5 6" key="1">
    <citation type="journal article" date="2024" name="Front. Microbiol.">
        <title>Pangenomic and biochemical analyses of Helcococcus ovis reveal widespread tetracycline resistance and a novel bacterial species, Helcococcus bovis.</title>
        <authorList>
            <person name="Cunha F."/>
            <person name="Zhai Y."/>
            <person name="Casaro S."/>
            <person name="Jones K.L."/>
            <person name="Hernandez M."/>
            <person name="Bisinotto R.S."/>
            <person name="Kariyawasam S."/>
            <person name="Brown M.B."/>
            <person name="Phillips A."/>
            <person name="Jeong K.C."/>
            <person name="Galvao K.N."/>
        </authorList>
    </citation>
    <scope>NUCLEOTIDE SEQUENCE [LARGE SCALE GENOMIC DNA]</scope>
    <source>
        <strain evidence="5 6">KG197</strain>
    </source>
</reference>
<evidence type="ECO:0000256" key="2">
    <source>
        <dbReference type="SAM" id="Phobius"/>
    </source>
</evidence>
<feature type="domain" description="M23ase beta-sheet core" evidence="3">
    <location>
        <begin position="308"/>
        <end position="404"/>
    </location>
</feature>
<evidence type="ECO:0000259" key="3">
    <source>
        <dbReference type="Pfam" id="PF01551"/>
    </source>
</evidence>
<feature type="compositionally biased region" description="Basic and acidic residues" evidence="1">
    <location>
        <begin position="55"/>
        <end position="74"/>
    </location>
</feature>
<evidence type="ECO:0000256" key="1">
    <source>
        <dbReference type="SAM" id="MobiDB-lite"/>
    </source>
</evidence>
<dbReference type="SUPFAM" id="SSF53955">
    <property type="entry name" value="Lysozyme-like"/>
    <property type="match status" value="1"/>
</dbReference>
<dbReference type="Gene3D" id="1.10.530.10">
    <property type="match status" value="1"/>
</dbReference>
<evidence type="ECO:0000313" key="6">
    <source>
        <dbReference type="Proteomes" id="UP001629536"/>
    </source>
</evidence>
<sequence length="567" mass="65930">MQVKKSNKKIDLTNLSKKRKITKINIYKVANFKDIPKIKQRKIYQRKSLSKRQLKKIDRGLKNERKYNEKSEKKSLKHERKINKHTAKKSKFQYRHYKNKLLYNKVKPVTGTIKTISKKILQNNEDENAATEGVFKTTYTTSKALSSKIRSKGKKLTKKIKKKSNKISKIKKKENKNKLFKNNLYNDKKFNQKRLITRILHKNLYYAKYRLNVKWDSTKTFFIELPSKFLAFLGRTVLSIITSLGIFLLPIVFFLLIFLLIFVGNSNNNENIDYIDNIIYPAEGKITSKFGWRDGFYLQDGRWYPRNFHKGIDIANQLGTEIKAMTDGIITYIDPNSTTGYGKWIEIDHGNNIKTRYAHLSTIKVILGQKVKIGEVIGLMGSTGYSTGPHLHFEVRKNGEAIDPEIYIANALKNVNIDKLPKEVLRWKPIVMNELIKYNLESYKDIALTIIMLESAGNAETLPDVMQSSESIGLPPNTINNPITSIHYGILHLKNCIEHMNKYNVDLKTMIHSYNYGKGFIEYVSRNGGKWTQELADNFSNMWASRKGWNSYGDKNYVKKFMKYRIN</sequence>
<protein>
    <submittedName>
        <fullName evidence="5">Lysozyme family protein</fullName>
    </submittedName>
</protein>
<dbReference type="InterPro" id="IPR050570">
    <property type="entry name" value="Cell_wall_metabolism_enzyme"/>
</dbReference>
<dbReference type="InterPro" id="IPR047194">
    <property type="entry name" value="CwlT-like_lysozyme"/>
</dbReference>
<evidence type="ECO:0000313" key="5">
    <source>
        <dbReference type="EMBL" id="MFM1524830.1"/>
    </source>
</evidence>
<name>A0ABW9F5Z7_9FIRM</name>
<dbReference type="InterPro" id="IPR016047">
    <property type="entry name" value="M23ase_b-sheet_dom"/>
</dbReference>
<dbReference type="PANTHER" id="PTHR21666">
    <property type="entry name" value="PEPTIDASE-RELATED"/>
    <property type="match status" value="1"/>
</dbReference>
<keyword evidence="6" id="KW-1185">Reference proteome</keyword>
<keyword evidence="2" id="KW-0472">Membrane</keyword>
<dbReference type="Pfam" id="PF13702">
    <property type="entry name" value="Lysozyme_like"/>
    <property type="match status" value="1"/>
</dbReference>
<feature type="region of interest" description="Disordered" evidence="1">
    <location>
        <begin position="48"/>
        <end position="88"/>
    </location>
</feature>
<gene>
    <name evidence="5" type="ORF">ABGF40_04015</name>
</gene>
<keyword evidence="2" id="KW-0812">Transmembrane</keyword>
<dbReference type="RefSeq" id="WP_408126525.1">
    <property type="nucleotide sequence ID" value="NZ_JBFNFH010000007.1"/>
</dbReference>
<dbReference type="Proteomes" id="UP001629536">
    <property type="component" value="Unassembled WGS sequence"/>
</dbReference>
<dbReference type="InterPro" id="IPR023346">
    <property type="entry name" value="Lysozyme-like_dom_sf"/>
</dbReference>
<keyword evidence="2" id="KW-1133">Transmembrane helix</keyword>
<evidence type="ECO:0000259" key="4">
    <source>
        <dbReference type="Pfam" id="PF13702"/>
    </source>
</evidence>
<dbReference type="CDD" id="cd16891">
    <property type="entry name" value="CwlT-like"/>
    <property type="match status" value="1"/>
</dbReference>
<dbReference type="CDD" id="cd12797">
    <property type="entry name" value="M23_peptidase"/>
    <property type="match status" value="1"/>
</dbReference>
<dbReference type="SUPFAM" id="SSF51261">
    <property type="entry name" value="Duplicated hybrid motif"/>
    <property type="match status" value="1"/>
</dbReference>
<organism evidence="5 6">
    <name type="scientific">Helcococcus bovis</name>
    <dbReference type="NCBI Taxonomy" id="3153252"/>
    <lineage>
        <taxon>Bacteria</taxon>
        <taxon>Bacillati</taxon>
        <taxon>Bacillota</taxon>
        <taxon>Tissierellia</taxon>
        <taxon>Tissierellales</taxon>
        <taxon>Peptoniphilaceae</taxon>
        <taxon>Helcococcus</taxon>
    </lineage>
</organism>
<feature type="domain" description="CwlT-like lysozyme" evidence="4">
    <location>
        <begin position="422"/>
        <end position="563"/>
    </location>
</feature>
<dbReference type="Gene3D" id="2.70.70.10">
    <property type="entry name" value="Glucose Permease (Domain IIA)"/>
    <property type="match status" value="1"/>
</dbReference>
<dbReference type="PANTHER" id="PTHR21666:SF270">
    <property type="entry name" value="MUREIN HYDROLASE ACTIVATOR ENVC"/>
    <property type="match status" value="1"/>
</dbReference>
<dbReference type="InterPro" id="IPR011055">
    <property type="entry name" value="Dup_hybrid_motif"/>
</dbReference>
<feature type="transmembrane region" description="Helical" evidence="2">
    <location>
        <begin position="237"/>
        <end position="263"/>
    </location>
</feature>
<proteinExistence type="predicted"/>
<feature type="compositionally biased region" description="Basic residues" evidence="1">
    <location>
        <begin position="75"/>
        <end position="88"/>
    </location>
</feature>
<comment type="caution">
    <text evidence="5">The sequence shown here is derived from an EMBL/GenBank/DDBJ whole genome shotgun (WGS) entry which is preliminary data.</text>
</comment>
<dbReference type="Pfam" id="PF01551">
    <property type="entry name" value="Peptidase_M23"/>
    <property type="match status" value="1"/>
</dbReference>
<accession>A0ABW9F5Z7</accession>
<dbReference type="EMBL" id="JBFNFH010000007">
    <property type="protein sequence ID" value="MFM1524830.1"/>
    <property type="molecule type" value="Genomic_DNA"/>
</dbReference>